<keyword evidence="2" id="KW-1133">Transmembrane helix</keyword>
<feature type="transmembrane region" description="Helical" evidence="2">
    <location>
        <begin position="12"/>
        <end position="33"/>
    </location>
</feature>
<protein>
    <submittedName>
        <fullName evidence="4">Peptidoglycan-binding protein</fullName>
    </submittedName>
</protein>
<keyword evidence="5" id="KW-1185">Reference proteome</keyword>
<feature type="domain" description="LysM" evidence="3">
    <location>
        <begin position="188"/>
        <end position="231"/>
    </location>
</feature>
<dbReference type="Gene3D" id="3.10.350.10">
    <property type="entry name" value="LysM domain"/>
    <property type="match status" value="2"/>
</dbReference>
<dbReference type="InterPro" id="IPR036779">
    <property type="entry name" value="LysM_dom_sf"/>
</dbReference>
<feature type="domain" description="LysM" evidence="3">
    <location>
        <begin position="139"/>
        <end position="183"/>
    </location>
</feature>
<evidence type="ECO:0000313" key="5">
    <source>
        <dbReference type="Proteomes" id="UP000181790"/>
    </source>
</evidence>
<feature type="region of interest" description="Disordered" evidence="1">
    <location>
        <begin position="82"/>
        <end position="138"/>
    </location>
</feature>
<dbReference type="SMART" id="SM00257">
    <property type="entry name" value="LysM"/>
    <property type="match status" value="2"/>
</dbReference>
<organism evidence="4 5">
    <name type="scientific">Arsenicibacter rosenii</name>
    <dbReference type="NCBI Taxonomy" id="1750698"/>
    <lineage>
        <taxon>Bacteria</taxon>
        <taxon>Pseudomonadati</taxon>
        <taxon>Bacteroidota</taxon>
        <taxon>Cytophagia</taxon>
        <taxon>Cytophagales</taxon>
        <taxon>Spirosomataceae</taxon>
        <taxon>Arsenicibacter</taxon>
    </lineage>
</organism>
<dbReference type="Proteomes" id="UP000181790">
    <property type="component" value="Unassembled WGS sequence"/>
</dbReference>
<dbReference type="PANTHER" id="PTHR33734">
    <property type="entry name" value="LYSM DOMAIN-CONTAINING GPI-ANCHORED PROTEIN 2"/>
    <property type="match status" value="1"/>
</dbReference>
<comment type="caution">
    <text evidence="4">The sequence shown here is derived from an EMBL/GenBank/DDBJ whole genome shotgun (WGS) entry which is preliminary data.</text>
</comment>
<dbReference type="InterPro" id="IPR018392">
    <property type="entry name" value="LysM"/>
</dbReference>
<proteinExistence type="predicted"/>
<dbReference type="RefSeq" id="WP_071504609.1">
    <property type="nucleotide sequence ID" value="NZ_MORL01000010.1"/>
</dbReference>
<dbReference type="EMBL" id="MORL01000010">
    <property type="protein sequence ID" value="OIN57668.1"/>
    <property type="molecule type" value="Genomic_DNA"/>
</dbReference>
<evidence type="ECO:0000313" key="4">
    <source>
        <dbReference type="EMBL" id="OIN57668.1"/>
    </source>
</evidence>
<dbReference type="CDD" id="cd00118">
    <property type="entry name" value="LysM"/>
    <property type="match status" value="2"/>
</dbReference>
<evidence type="ECO:0000256" key="2">
    <source>
        <dbReference type="SAM" id="Phobius"/>
    </source>
</evidence>
<name>A0A1S2VIJ2_9BACT</name>
<gene>
    <name evidence="4" type="ORF">BLX24_18120</name>
</gene>
<dbReference type="PANTHER" id="PTHR33734:SF22">
    <property type="entry name" value="MEMBRANE-BOUND LYTIC MUREIN TRANSGLYCOSYLASE D"/>
    <property type="match status" value="1"/>
</dbReference>
<evidence type="ECO:0000259" key="3">
    <source>
        <dbReference type="PROSITE" id="PS51782"/>
    </source>
</evidence>
<feature type="compositionally biased region" description="Basic and acidic residues" evidence="1">
    <location>
        <begin position="97"/>
        <end position="109"/>
    </location>
</feature>
<keyword evidence="2" id="KW-0812">Transmembrane</keyword>
<dbReference type="PROSITE" id="PS51782">
    <property type="entry name" value="LYSM"/>
    <property type="match status" value="2"/>
</dbReference>
<keyword evidence="2" id="KW-0472">Membrane</keyword>
<evidence type="ECO:0000256" key="1">
    <source>
        <dbReference type="SAM" id="MobiDB-lite"/>
    </source>
</evidence>
<reference evidence="4 5" key="1">
    <citation type="submission" date="2016-10" db="EMBL/GenBank/DDBJ databases">
        <title>Arsenicibacter rosenii gen. nov., sp. nov., an efficient arsenic-methylating bacterium isolated from an arsenic-contaminated paddy soil.</title>
        <authorList>
            <person name="Huang K."/>
        </authorList>
    </citation>
    <scope>NUCLEOTIDE SEQUENCE [LARGE SCALE GENOMIC DNA]</scope>
    <source>
        <strain evidence="4 5">SM-1</strain>
    </source>
</reference>
<dbReference type="AlphaFoldDB" id="A0A1S2VIJ2"/>
<dbReference type="OrthoDB" id="912393at2"/>
<feature type="compositionally biased region" description="Basic and acidic residues" evidence="1">
    <location>
        <begin position="117"/>
        <end position="132"/>
    </location>
</feature>
<sequence length="237" mass="25383">MSAHQQQSGSSQLPAITLAVLVAMIIALLYIGYEKLADTTGNTEELTNIPIDSVQRNLSLEGESELIAPIDTLVDTTATPAPVDLSQETPPAEPAVEETKPAAEGEETKTAANETKPPVEEKPKAEEKKPDIPKGGVTTTYTVGDGETFYGIANRLNMKVSTLKAMNPDVTEESVKAGVTRLNVKARAVHTVGPGDVLRVVAEKYGISKEALMRANGKTKDFAQRGEKLIIPYGERQ</sequence>
<dbReference type="Pfam" id="PF01476">
    <property type="entry name" value="LysM"/>
    <property type="match status" value="2"/>
</dbReference>
<accession>A0A1S2VIJ2</accession>
<dbReference type="SUPFAM" id="SSF54106">
    <property type="entry name" value="LysM domain"/>
    <property type="match status" value="2"/>
</dbReference>